<evidence type="ECO:0000256" key="1">
    <source>
        <dbReference type="ARBA" id="ARBA00022603"/>
    </source>
</evidence>
<dbReference type="Pfam" id="PF13489">
    <property type="entry name" value="Methyltransf_23"/>
    <property type="match status" value="1"/>
</dbReference>
<dbReference type="InterPro" id="IPR029063">
    <property type="entry name" value="SAM-dependent_MTases_sf"/>
</dbReference>
<evidence type="ECO:0000256" key="3">
    <source>
        <dbReference type="ARBA" id="ARBA00022691"/>
    </source>
</evidence>
<evidence type="ECO:0000256" key="2">
    <source>
        <dbReference type="ARBA" id="ARBA00022679"/>
    </source>
</evidence>
<dbReference type="RefSeq" id="WP_021697363.1">
    <property type="nucleotide sequence ID" value="NZ_BATC01000022.1"/>
</dbReference>
<dbReference type="GO" id="GO:0032259">
    <property type="term" value="P:methylation"/>
    <property type="evidence" value="ECO:0007669"/>
    <property type="project" value="UniProtKB-KW"/>
</dbReference>
<dbReference type="Proteomes" id="UP000016569">
    <property type="component" value="Unassembled WGS sequence"/>
</dbReference>
<dbReference type="GO" id="GO:0008168">
    <property type="term" value="F:methyltransferase activity"/>
    <property type="evidence" value="ECO:0007669"/>
    <property type="project" value="UniProtKB-KW"/>
</dbReference>
<proteinExistence type="predicted"/>
<gene>
    <name evidence="4" type="ORF">MBEBAB_1518</name>
</gene>
<evidence type="ECO:0000313" key="5">
    <source>
        <dbReference type="Proteomes" id="UP000016569"/>
    </source>
</evidence>
<dbReference type="PANTHER" id="PTHR43464:SF19">
    <property type="entry name" value="UBIQUINONE BIOSYNTHESIS O-METHYLTRANSFERASE, MITOCHONDRIAL"/>
    <property type="match status" value="1"/>
</dbReference>
<evidence type="ECO:0000313" key="4">
    <source>
        <dbReference type="EMBL" id="GAD59268.1"/>
    </source>
</evidence>
<dbReference type="CDD" id="cd02440">
    <property type="entry name" value="AdoMet_MTases"/>
    <property type="match status" value="1"/>
</dbReference>
<dbReference type="AlphaFoldDB" id="A0A8E0KJL1"/>
<dbReference type="EMBL" id="BATC01000022">
    <property type="protein sequence ID" value="GAD59268.1"/>
    <property type="molecule type" value="Genomic_DNA"/>
</dbReference>
<keyword evidence="1" id="KW-0489">Methyltransferase</keyword>
<organism evidence="4 5">
    <name type="scientific">Brevundimonas abyssalis TAR-001</name>
    <dbReference type="NCBI Taxonomy" id="1391729"/>
    <lineage>
        <taxon>Bacteria</taxon>
        <taxon>Pseudomonadati</taxon>
        <taxon>Pseudomonadota</taxon>
        <taxon>Alphaproteobacteria</taxon>
        <taxon>Caulobacterales</taxon>
        <taxon>Caulobacteraceae</taxon>
        <taxon>Brevundimonas</taxon>
    </lineage>
</organism>
<name>A0A8E0KJL1_9CAUL</name>
<accession>A0A8E0KJL1</accession>
<sequence length="201" mass="21668">MTVETVLRGYADASADQIGRMEGFDPARLLAPVMTVLPTTAGRMLDVGAGTGYVAGWFAEQGHEATAVEPVEALRQAGERLRGDRVRWLDDRLPHLNVVRALREQFDLIVLSAVWQHLDETMRPPAMANLAALVADGGQIILSVRHGPGAATRPVFATTADETIALAGRHGLSVRLAAQAESLQAGNRAMGVRWTWLSLAR</sequence>
<keyword evidence="2" id="KW-0808">Transferase</keyword>
<dbReference type="Gene3D" id="3.40.50.150">
    <property type="entry name" value="Vaccinia Virus protein VP39"/>
    <property type="match status" value="1"/>
</dbReference>
<protein>
    <submittedName>
        <fullName evidence="4">Uncharacterized protein</fullName>
    </submittedName>
</protein>
<dbReference type="PANTHER" id="PTHR43464">
    <property type="entry name" value="METHYLTRANSFERASE"/>
    <property type="match status" value="1"/>
</dbReference>
<comment type="caution">
    <text evidence="4">The sequence shown here is derived from an EMBL/GenBank/DDBJ whole genome shotgun (WGS) entry which is preliminary data.</text>
</comment>
<keyword evidence="5" id="KW-1185">Reference proteome</keyword>
<reference evidence="5" key="1">
    <citation type="journal article" date="2013" name="Genome Announc.">
        <title>Draft Genome Sequence of the Dimorphic Prosthecate Bacterium Brevundimonas abyssalis TAR-001T.</title>
        <authorList>
            <person name="Tsubouchi T."/>
            <person name="Nishi S."/>
            <person name="Usui K."/>
            <person name="Shimane Y."/>
            <person name="Takaki Y."/>
            <person name="Maruyama T."/>
            <person name="Hatada Y."/>
        </authorList>
    </citation>
    <scope>NUCLEOTIDE SEQUENCE [LARGE SCALE GENOMIC DNA]</scope>
    <source>
        <strain evidence="5">TAR-001</strain>
    </source>
</reference>
<dbReference type="OrthoDB" id="7348755at2"/>
<dbReference type="SUPFAM" id="SSF53335">
    <property type="entry name" value="S-adenosyl-L-methionine-dependent methyltransferases"/>
    <property type="match status" value="1"/>
</dbReference>
<keyword evidence="3" id="KW-0949">S-adenosyl-L-methionine</keyword>